<dbReference type="Gene3D" id="1.10.510.10">
    <property type="entry name" value="Transferase(Phosphotransferase) domain 1"/>
    <property type="match status" value="1"/>
</dbReference>
<sequence length="717" mass="79515">MGSDDDRKPGIQTVKRSRSLTGSLKGIFKGSSNWAGSSGSNQNLVSGSSQEVPPALLKKNGSRLGNITTSKEAELSCSRGAPVQAPKSPLQAPVGRHGIPNLAKLSLLHASDSERVSRRSSPTDEETSFRAERSSSERGSDDEMRGYVPVPDTEQGDRMLIDSVLESGEQPVKVETNANFTPHQNRGRANSSVCASNSLRRMGSSSSSSSSSNKAYVAGRNRADTVSASSLPRFSEMESKCILQVDNFKVFENGFHEHCLKVTSLVTDSNDGSEGLTKQKSGFSLSGIFKPHKEDNQLDNALSLIPSTTWSLSQRLDRVRNHASESKEGDINEEEEELSNGESADDRTPKIVNPNAAVGPAELTLINTLSEKIHRGLKGKMGKVEGEEKNKKDGPATFHELYGKPIGVIGHGAYGIVKICARPVTTKDVSPLPTYTNGKRLFFAVKELRPKATDQIEKFSTRITSEFIIGHSLSRCHKRGDKLAPNILRVLDLLETQNCFAEVMEFCPSGDLYNLLTRKSKNGSALHPLEADCFMKQLLHGVQFMHSRGVAHCDLKPENILFHPNGLLKICDFGTSSVFQTAWEKQVHFQSGTMGSEPYVAPEEFNHSIEYDPRLADCWSCGIVYCTMVLGNYLWKVAVRSKDTLYDSFCAEMAEHKEFYVFEEMRHVNNELNRLRRIALYQIFQVDPTKRITIADLLQTAWMRRTRCCVLYKSYDR</sequence>
<keyword evidence="5" id="KW-0418">Kinase</keyword>
<feature type="compositionally biased region" description="Low complexity" evidence="10">
    <location>
        <begin position="30"/>
        <end position="43"/>
    </location>
</feature>
<keyword evidence="3" id="KW-0808">Transferase</keyword>
<dbReference type="AlphaFoldDB" id="A0A7H9HQS2"/>
<reference evidence="12 13" key="1">
    <citation type="submission" date="2020-06" db="EMBL/GenBank/DDBJ databases">
        <title>The yeast mating-type switching endonuclease HO is a domesticated member of an unorthodox homing genetic element family.</title>
        <authorList>
            <person name="Coughlan A.Y."/>
            <person name="Lombardi L."/>
            <person name="Braun-Galleani S."/>
            <person name="Martos A.R."/>
            <person name="Galeote V."/>
            <person name="Bigey F."/>
            <person name="Dequin S."/>
            <person name="Byrne K.P."/>
            <person name="Wolfe K.H."/>
        </authorList>
    </citation>
    <scope>NUCLEOTIDE SEQUENCE [LARGE SCALE GENOMIC DNA]</scope>
    <source>
        <strain evidence="12 13">CBS2947</strain>
    </source>
</reference>
<comment type="catalytic activity">
    <reaction evidence="8">
        <text>L-threonyl-[protein] + ATP = O-phospho-L-threonyl-[protein] + ADP + H(+)</text>
        <dbReference type="Rhea" id="RHEA:46608"/>
        <dbReference type="Rhea" id="RHEA-COMP:11060"/>
        <dbReference type="Rhea" id="RHEA-COMP:11605"/>
        <dbReference type="ChEBI" id="CHEBI:15378"/>
        <dbReference type="ChEBI" id="CHEBI:30013"/>
        <dbReference type="ChEBI" id="CHEBI:30616"/>
        <dbReference type="ChEBI" id="CHEBI:61977"/>
        <dbReference type="ChEBI" id="CHEBI:456216"/>
        <dbReference type="EC" id="2.7.11.1"/>
    </reaction>
</comment>
<proteinExistence type="inferred from homology"/>
<comment type="similarity">
    <text evidence="7">Belongs to the protein kinase superfamily. CAMK Ser/Thr protein kinase family. NPR/HAL subfamily. HAL5 sub-subfamily.</text>
</comment>
<dbReference type="InterPro" id="IPR008271">
    <property type="entry name" value="Ser/Thr_kinase_AS"/>
</dbReference>
<dbReference type="Pfam" id="PF00069">
    <property type="entry name" value="Pkinase"/>
    <property type="match status" value="1"/>
</dbReference>
<keyword evidence="13" id="KW-1185">Reference proteome</keyword>
<dbReference type="SMART" id="SM00220">
    <property type="entry name" value="S_TKc"/>
    <property type="match status" value="1"/>
</dbReference>
<gene>
    <name evidence="12" type="ORF">HG537_0B03440</name>
</gene>
<dbReference type="GO" id="GO:0030003">
    <property type="term" value="P:intracellular monoatomic cation homeostasis"/>
    <property type="evidence" value="ECO:0007669"/>
    <property type="project" value="TreeGrafter"/>
</dbReference>
<feature type="region of interest" description="Disordered" evidence="10">
    <location>
        <begin position="321"/>
        <end position="354"/>
    </location>
</feature>
<dbReference type="Proteomes" id="UP000510647">
    <property type="component" value="Chromosome 2"/>
</dbReference>
<name>A0A7H9HQS2_9SACH</name>
<evidence type="ECO:0000256" key="7">
    <source>
        <dbReference type="ARBA" id="ARBA00038505"/>
    </source>
</evidence>
<evidence type="ECO:0000256" key="5">
    <source>
        <dbReference type="ARBA" id="ARBA00022777"/>
    </source>
</evidence>
<dbReference type="GO" id="GO:0004674">
    <property type="term" value="F:protein serine/threonine kinase activity"/>
    <property type="evidence" value="ECO:0007669"/>
    <property type="project" value="UniProtKB-KW"/>
</dbReference>
<evidence type="ECO:0000256" key="4">
    <source>
        <dbReference type="ARBA" id="ARBA00022741"/>
    </source>
</evidence>
<evidence type="ECO:0000256" key="2">
    <source>
        <dbReference type="ARBA" id="ARBA00022527"/>
    </source>
</evidence>
<dbReference type="EMBL" id="CP059268">
    <property type="protein sequence ID" value="QLQ78997.1"/>
    <property type="molecule type" value="Genomic_DNA"/>
</dbReference>
<feature type="compositionally biased region" description="Basic and acidic residues" evidence="10">
    <location>
        <begin position="127"/>
        <end position="145"/>
    </location>
</feature>
<evidence type="ECO:0000256" key="9">
    <source>
        <dbReference type="ARBA" id="ARBA00048679"/>
    </source>
</evidence>
<keyword evidence="2" id="KW-0723">Serine/threonine-protein kinase</keyword>
<evidence type="ECO:0000256" key="1">
    <source>
        <dbReference type="ARBA" id="ARBA00012513"/>
    </source>
</evidence>
<dbReference type="PROSITE" id="PS50011">
    <property type="entry name" value="PROTEIN_KINASE_DOM"/>
    <property type="match status" value="1"/>
</dbReference>
<dbReference type="GO" id="GO:0005829">
    <property type="term" value="C:cytosol"/>
    <property type="evidence" value="ECO:0007669"/>
    <property type="project" value="TreeGrafter"/>
</dbReference>
<evidence type="ECO:0000259" key="11">
    <source>
        <dbReference type="PROSITE" id="PS50011"/>
    </source>
</evidence>
<evidence type="ECO:0000256" key="8">
    <source>
        <dbReference type="ARBA" id="ARBA00047899"/>
    </source>
</evidence>
<dbReference type="EC" id="2.7.11.1" evidence="1"/>
<dbReference type="PANTHER" id="PTHR24343:SF43">
    <property type="entry name" value="SERINE_THREONINE-PROTEIN KINASE HAL5-RELATED"/>
    <property type="match status" value="1"/>
</dbReference>
<dbReference type="OrthoDB" id="6513151at2759"/>
<evidence type="ECO:0000313" key="12">
    <source>
        <dbReference type="EMBL" id="QLQ78997.1"/>
    </source>
</evidence>
<feature type="domain" description="Protein kinase" evidence="11">
    <location>
        <begin position="403"/>
        <end position="703"/>
    </location>
</feature>
<keyword evidence="4" id="KW-0547">Nucleotide-binding</keyword>
<dbReference type="SUPFAM" id="SSF56112">
    <property type="entry name" value="Protein kinase-like (PK-like)"/>
    <property type="match status" value="1"/>
</dbReference>
<dbReference type="InterPro" id="IPR011009">
    <property type="entry name" value="Kinase-like_dom_sf"/>
</dbReference>
<dbReference type="PROSITE" id="PS00108">
    <property type="entry name" value="PROTEIN_KINASE_ST"/>
    <property type="match status" value="1"/>
</dbReference>
<evidence type="ECO:0000256" key="10">
    <source>
        <dbReference type="SAM" id="MobiDB-lite"/>
    </source>
</evidence>
<feature type="region of interest" description="Disordered" evidence="10">
    <location>
        <begin position="1"/>
        <end position="154"/>
    </location>
</feature>
<accession>A0A7H9HQS2</accession>
<organism evidence="12 13">
    <name type="scientific">Torulaspora globosa</name>
    <dbReference type="NCBI Taxonomy" id="48254"/>
    <lineage>
        <taxon>Eukaryota</taxon>
        <taxon>Fungi</taxon>
        <taxon>Dikarya</taxon>
        <taxon>Ascomycota</taxon>
        <taxon>Saccharomycotina</taxon>
        <taxon>Saccharomycetes</taxon>
        <taxon>Saccharomycetales</taxon>
        <taxon>Saccharomycetaceae</taxon>
        <taxon>Torulaspora</taxon>
    </lineage>
</organism>
<protein>
    <recommendedName>
        <fullName evidence="1">non-specific serine/threonine protein kinase</fullName>
        <ecNumber evidence="1">2.7.11.1</ecNumber>
    </recommendedName>
</protein>
<comment type="catalytic activity">
    <reaction evidence="9">
        <text>L-seryl-[protein] + ATP = O-phospho-L-seryl-[protein] + ADP + H(+)</text>
        <dbReference type="Rhea" id="RHEA:17989"/>
        <dbReference type="Rhea" id="RHEA-COMP:9863"/>
        <dbReference type="Rhea" id="RHEA-COMP:11604"/>
        <dbReference type="ChEBI" id="CHEBI:15378"/>
        <dbReference type="ChEBI" id="CHEBI:29999"/>
        <dbReference type="ChEBI" id="CHEBI:30616"/>
        <dbReference type="ChEBI" id="CHEBI:83421"/>
        <dbReference type="ChEBI" id="CHEBI:456216"/>
        <dbReference type="EC" id="2.7.11.1"/>
    </reaction>
</comment>
<evidence type="ECO:0000313" key="13">
    <source>
        <dbReference type="Proteomes" id="UP000510647"/>
    </source>
</evidence>
<evidence type="ECO:0000256" key="6">
    <source>
        <dbReference type="ARBA" id="ARBA00022840"/>
    </source>
</evidence>
<evidence type="ECO:0000256" key="3">
    <source>
        <dbReference type="ARBA" id="ARBA00022679"/>
    </source>
</evidence>
<dbReference type="GO" id="GO:0005524">
    <property type="term" value="F:ATP binding"/>
    <property type="evidence" value="ECO:0007669"/>
    <property type="project" value="UniProtKB-KW"/>
</dbReference>
<feature type="compositionally biased region" description="Basic and acidic residues" evidence="10">
    <location>
        <begin position="321"/>
        <end position="330"/>
    </location>
</feature>
<dbReference type="PANTHER" id="PTHR24343">
    <property type="entry name" value="SERINE/THREONINE KINASE"/>
    <property type="match status" value="1"/>
</dbReference>
<dbReference type="InterPro" id="IPR000719">
    <property type="entry name" value="Prot_kinase_dom"/>
</dbReference>
<keyword evidence="6" id="KW-0067">ATP-binding</keyword>